<dbReference type="InterPro" id="IPR005064">
    <property type="entry name" value="BUG"/>
</dbReference>
<name>A0A923M2V9_9BURK</name>
<comment type="similarity">
    <text evidence="1">Belongs to the UPF0065 (bug) family.</text>
</comment>
<dbReference type="PIRSF" id="PIRSF017082">
    <property type="entry name" value="YflP"/>
    <property type="match status" value="1"/>
</dbReference>
<dbReference type="Gene3D" id="3.40.190.150">
    <property type="entry name" value="Bordetella uptake gene, domain 1"/>
    <property type="match status" value="1"/>
</dbReference>
<protein>
    <submittedName>
        <fullName evidence="2">Tripartite tricarboxylate transporter substrate binding protein</fullName>
    </submittedName>
</protein>
<dbReference type="InterPro" id="IPR042100">
    <property type="entry name" value="Bug_dom1"/>
</dbReference>
<dbReference type="PANTHER" id="PTHR42928">
    <property type="entry name" value="TRICARBOXYLATE-BINDING PROTEIN"/>
    <property type="match status" value="1"/>
</dbReference>
<dbReference type="Gene3D" id="3.40.190.10">
    <property type="entry name" value="Periplasmic binding protein-like II"/>
    <property type="match status" value="1"/>
</dbReference>
<dbReference type="PANTHER" id="PTHR42928:SF5">
    <property type="entry name" value="BLR1237 PROTEIN"/>
    <property type="match status" value="1"/>
</dbReference>
<proteinExistence type="inferred from homology"/>
<evidence type="ECO:0000313" key="3">
    <source>
        <dbReference type="Proteomes" id="UP000596827"/>
    </source>
</evidence>
<dbReference type="CDD" id="cd13578">
    <property type="entry name" value="PBP2_Bug27"/>
    <property type="match status" value="1"/>
</dbReference>
<dbReference type="SUPFAM" id="SSF53850">
    <property type="entry name" value="Periplasmic binding protein-like II"/>
    <property type="match status" value="1"/>
</dbReference>
<sequence length="303" mass="31481">MAQPRYPERSIRIIVPSTPAGVLDNVARALSLRLGDRLGQQIVIENKGGAGGNIGAEAAARSAPDGYTLFIGFNATHGANHALFGKLAYDPVADFAPITLLAMVPNIISVHPSVQAGNLADLVALAKAQPGKLSYASSGNGTSTHLAAELFKAAAGVDLQHIPYRGSAPAVADVIGGQVPVLVDSVSSSTAHVKAGKLKALATTSPRRLSVLPDLPTVAESGYPGFQSTAWVGLLAPAGTPRPIIERLHTAVIEVMALPETRERMAAFGAEITTSTPEEFAAHIRSEMARLGKVVRDANIKVN</sequence>
<dbReference type="Proteomes" id="UP000596827">
    <property type="component" value="Unassembled WGS sequence"/>
</dbReference>
<reference evidence="2" key="1">
    <citation type="submission" date="2020-08" db="EMBL/GenBank/DDBJ databases">
        <title>Ramlibacter sp. GTP1 16S ribosomal RNA gene genome sequencing and assembly.</title>
        <authorList>
            <person name="Kang M."/>
        </authorList>
    </citation>
    <scope>NUCLEOTIDE SEQUENCE</scope>
    <source>
        <strain evidence="2">GTP1</strain>
    </source>
</reference>
<accession>A0A923M2V9</accession>
<dbReference type="AlphaFoldDB" id="A0A923M2V9"/>
<dbReference type="EMBL" id="JACORU010000001">
    <property type="protein sequence ID" value="MBC5762900.1"/>
    <property type="molecule type" value="Genomic_DNA"/>
</dbReference>
<keyword evidence="3" id="KW-1185">Reference proteome</keyword>
<gene>
    <name evidence="2" type="ORF">H8R02_00435</name>
</gene>
<evidence type="ECO:0000256" key="1">
    <source>
        <dbReference type="ARBA" id="ARBA00006987"/>
    </source>
</evidence>
<evidence type="ECO:0000313" key="2">
    <source>
        <dbReference type="EMBL" id="MBC5762900.1"/>
    </source>
</evidence>
<comment type="caution">
    <text evidence="2">The sequence shown here is derived from an EMBL/GenBank/DDBJ whole genome shotgun (WGS) entry which is preliminary data.</text>
</comment>
<organism evidence="2 3">
    <name type="scientific">Ramlibacter albus</name>
    <dbReference type="NCBI Taxonomy" id="2079448"/>
    <lineage>
        <taxon>Bacteria</taxon>
        <taxon>Pseudomonadati</taxon>
        <taxon>Pseudomonadota</taxon>
        <taxon>Betaproteobacteria</taxon>
        <taxon>Burkholderiales</taxon>
        <taxon>Comamonadaceae</taxon>
        <taxon>Ramlibacter</taxon>
    </lineage>
</organism>
<dbReference type="Pfam" id="PF03401">
    <property type="entry name" value="TctC"/>
    <property type="match status" value="1"/>
</dbReference>